<protein>
    <submittedName>
        <fullName evidence="1">Uncharacterized protein</fullName>
    </submittedName>
</protein>
<accession>A0A699QCE0</accession>
<proteinExistence type="predicted"/>
<feature type="non-terminal residue" evidence="1">
    <location>
        <position position="1"/>
    </location>
</feature>
<gene>
    <name evidence="1" type="ORF">Tci_837575</name>
</gene>
<sequence length="170" mass="18929">NECKEQEEKDSVNNTNRVNVVSLTVNAARNEINVVGRKSSTELLEDPNMPELEDISIFEDSNEDVFGAEADLKNLESTFQTNWLFDINALTKSMNYKLVVVGNQSNGNAGTKACNDAGKARVETVPGKDYILLSLWTTDLPFPQEPKSSQDAGFKPFNDVEKKVNEVLRQ</sequence>
<dbReference type="EMBL" id="BKCJ011007420">
    <property type="protein sequence ID" value="GFC65605.1"/>
    <property type="molecule type" value="Genomic_DNA"/>
</dbReference>
<reference evidence="1" key="1">
    <citation type="journal article" date="2019" name="Sci. Rep.">
        <title>Draft genome of Tanacetum cinerariifolium, the natural source of mosquito coil.</title>
        <authorList>
            <person name="Yamashiro T."/>
            <person name="Shiraishi A."/>
            <person name="Satake H."/>
            <person name="Nakayama K."/>
        </authorList>
    </citation>
    <scope>NUCLEOTIDE SEQUENCE</scope>
</reference>
<organism evidence="1">
    <name type="scientific">Tanacetum cinerariifolium</name>
    <name type="common">Dalmatian daisy</name>
    <name type="synonym">Chrysanthemum cinerariifolium</name>
    <dbReference type="NCBI Taxonomy" id="118510"/>
    <lineage>
        <taxon>Eukaryota</taxon>
        <taxon>Viridiplantae</taxon>
        <taxon>Streptophyta</taxon>
        <taxon>Embryophyta</taxon>
        <taxon>Tracheophyta</taxon>
        <taxon>Spermatophyta</taxon>
        <taxon>Magnoliopsida</taxon>
        <taxon>eudicotyledons</taxon>
        <taxon>Gunneridae</taxon>
        <taxon>Pentapetalae</taxon>
        <taxon>asterids</taxon>
        <taxon>campanulids</taxon>
        <taxon>Asterales</taxon>
        <taxon>Asteraceae</taxon>
        <taxon>Asteroideae</taxon>
        <taxon>Anthemideae</taxon>
        <taxon>Anthemidinae</taxon>
        <taxon>Tanacetum</taxon>
    </lineage>
</organism>
<dbReference type="AlphaFoldDB" id="A0A699QCE0"/>
<evidence type="ECO:0000313" key="1">
    <source>
        <dbReference type="EMBL" id="GFC65605.1"/>
    </source>
</evidence>
<comment type="caution">
    <text evidence="1">The sequence shown here is derived from an EMBL/GenBank/DDBJ whole genome shotgun (WGS) entry which is preliminary data.</text>
</comment>
<name>A0A699QCE0_TANCI</name>